<accession>A0A543JR14</accession>
<evidence type="ECO:0000313" key="9">
    <source>
        <dbReference type="Proteomes" id="UP000316628"/>
    </source>
</evidence>
<dbReference type="Proteomes" id="UP000316628">
    <property type="component" value="Unassembled WGS sequence"/>
</dbReference>
<reference evidence="8 9" key="1">
    <citation type="submission" date="2019-06" db="EMBL/GenBank/DDBJ databases">
        <title>Sequencing the genomes of 1000 actinobacteria strains.</title>
        <authorList>
            <person name="Klenk H.-P."/>
        </authorList>
    </citation>
    <scope>NUCLEOTIDE SEQUENCE [LARGE SCALE GENOMIC DNA]</scope>
    <source>
        <strain evidence="8 9">DSM 45456</strain>
    </source>
</reference>
<keyword evidence="2 7" id="KW-0479">Metal-binding</keyword>
<evidence type="ECO:0000256" key="6">
    <source>
        <dbReference type="ARBA" id="ARBA00035653"/>
    </source>
</evidence>
<dbReference type="SUPFAM" id="SSF48576">
    <property type="entry name" value="Terpenoid synthases"/>
    <property type="match status" value="1"/>
</dbReference>
<dbReference type="Pfam" id="PF19086">
    <property type="entry name" value="Terpene_syn_C_2"/>
    <property type="match status" value="1"/>
</dbReference>
<dbReference type="Gene3D" id="1.10.600.10">
    <property type="entry name" value="Farnesyl Diphosphate Synthase"/>
    <property type="match status" value="1"/>
</dbReference>
<organism evidence="8 9">
    <name type="scientific">Saccharothrix saharensis</name>
    <dbReference type="NCBI Taxonomy" id="571190"/>
    <lineage>
        <taxon>Bacteria</taxon>
        <taxon>Bacillati</taxon>
        <taxon>Actinomycetota</taxon>
        <taxon>Actinomycetes</taxon>
        <taxon>Pseudonocardiales</taxon>
        <taxon>Pseudonocardiaceae</taxon>
        <taxon>Saccharothrix</taxon>
    </lineage>
</organism>
<evidence type="ECO:0000313" key="8">
    <source>
        <dbReference type="EMBL" id="TQM85286.1"/>
    </source>
</evidence>
<dbReference type="NCBIfam" id="NF041167">
    <property type="entry name" value="f2_encap_cargo2"/>
    <property type="match status" value="1"/>
</dbReference>
<comment type="caution">
    <text evidence="8">The sequence shown here is derived from an EMBL/GenBank/DDBJ whole genome shotgun (WGS) entry which is preliminary data.</text>
</comment>
<dbReference type="GO" id="GO:0010333">
    <property type="term" value="F:terpene synthase activity"/>
    <property type="evidence" value="ECO:0007669"/>
    <property type="project" value="InterPro"/>
</dbReference>
<dbReference type="InterPro" id="IPR047945">
    <property type="entry name" value="MIB_synthase"/>
</dbReference>
<gene>
    <name evidence="8" type="ORF">FHX81_7765</name>
</gene>
<dbReference type="EC" id="4.2.3.-" evidence="7"/>
<dbReference type="RefSeq" id="WP_425473869.1">
    <property type="nucleotide sequence ID" value="NZ_VFPP01000001.1"/>
</dbReference>
<dbReference type="EMBL" id="VFPP01000001">
    <property type="protein sequence ID" value="TQM85286.1"/>
    <property type="molecule type" value="Genomic_DNA"/>
</dbReference>
<proteinExistence type="inferred from homology"/>
<keyword evidence="3 7" id="KW-0460">Magnesium</keyword>
<comment type="catalytic activity">
    <reaction evidence="5">
        <text>(E)-2-methylgeranyl diphosphate + H2O = 2-methylisoborneol + diphosphate</text>
        <dbReference type="Rhea" id="RHEA:32571"/>
        <dbReference type="ChEBI" id="CHEBI:15377"/>
        <dbReference type="ChEBI" id="CHEBI:33019"/>
        <dbReference type="ChEBI" id="CHEBI:61984"/>
        <dbReference type="ChEBI" id="CHEBI:61987"/>
        <dbReference type="EC" id="4.2.3.118"/>
    </reaction>
</comment>
<dbReference type="PANTHER" id="PTHR35201:SF4">
    <property type="entry name" value="BETA-PINACENE SYNTHASE-RELATED"/>
    <property type="match status" value="1"/>
</dbReference>
<evidence type="ECO:0000256" key="1">
    <source>
        <dbReference type="ARBA" id="ARBA00001946"/>
    </source>
</evidence>
<sequence length="427" mass="45729">MTAEATQGPAGRVSRAPGRPVEALPAGLLATGLAAGTPGAMAGAAEGGPLDMALSGVVRGGPSGLGTSAARLAAHLTGGLAEAVPAPPTPSATPTANPGYVEREWGDGTASPVYVPVVERIDDALADEVDDRLVRWGEQCGFQGEELDQLRRAGFGRLAMLTHTDTDDPEQLLIAARLNAAWWAADDLYADNTDMGATPAELPPRLALAMAAMDPVAPAGEFDEPLEEAVRAEPVLVALRSAVKHLERAGTPAQVQRICYSTFTMFVSWNTYAAWRYTGEYPPAWKYLATRQHDTFATSMTLVDPVGGYEVPANLYYDPRVRRAITQAGTASVLINDLLSVAKDAADENPVCNMVLQIAADRNCSIEEATEATVTLHNKFVRDFEELHAELAVVPSPELHRFLRGLRAWMGGGFEWHNTNPRYRTES</sequence>
<comment type="similarity">
    <text evidence="6">Belongs to the terpene synthase family. 2-methylisoborneol synthase subfamily.</text>
</comment>
<dbReference type="AlphaFoldDB" id="A0A543JR14"/>
<dbReference type="GO" id="GO:0042214">
    <property type="term" value="P:terpene metabolic process"/>
    <property type="evidence" value="ECO:0007669"/>
    <property type="project" value="InterPro"/>
</dbReference>
<dbReference type="PANTHER" id="PTHR35201">
    <property type="entry name" value="TERPENE SYNTHASE"/>
    <property type="match status" value="1"/>
</dbReference>
<protein>
    <recommendedName>
        <fullName evidence="7">Terpene synthase</fullName>
        <ecNumber evidence="7">4.2.3.-</ecNumber>
    </recommendedName>
</protein>
<evidence type="ECO:0000256" key="5">
    <source>
        <dbReference type="ARBA" id="ARBA00035573"/>
    </source>
</evidence>
<dbReference type="SFLD" id="SFLDG01020">
    <property type="entry name" value="Terpene_Cyclase_Like_2"/>
    <property type="match status" value="1"/>
</dbReference>
<dbReference type="GO" id="GO:0046872">
    <property type="term" value="F:metal ion binding"/>
    <property type="evidence" value="ECO:0007669"/>
    <property type="project" value="UniProtKB-KW"/>
</dbReference>
<evidence type="ECO:0000256" key="3">
    <source>
        <dbReference type="ARBA" id="ARBA00022842"/>
    </source>
</evidence>
<keyword evidence="9" id="KW-1185">Reference proteome</keyword>
<dbReference type="InterPro" id="IPR034686">
    <property type="entry name" value="Terpene_cyclase-like_2"/>
</dbReference>
<evidence type="ECO:0000256" key="4">
    <source>
        <dbReference type="ARBA" id="ARBA00023239"/>
    </source>
</evidence>
<evidence type="ECO:0000256" key="2">
    <source>
        <dbReference type="ARBA" id="ARBA00022723"/>
    </source>
</evidence>
<comment type="cofactor">
    <cofactor evidence="1 7">
        <name>Mg(2+)</name>
        <dbReference type="ChEBI" id="CHEBI:18420"/>
    </cofactor>
</comment>
<dbReference type="InterPro" id="IPR008949">
    <property type="entry name" value="Isoprenoid_synthase_dom_sf"/>
</dbReference>
<evidence type="ECO:0000256" key="7">
    <source>
        <dbReference type="RuleBase" id="RU366034"/>
    </source>
</evidence>
<name>A0A543JR14_9PSEU</name>
<dbReference type="SFLD" id="SFLDS00005">
    <property type="entry name" value="Isoprenoid_Synthase_Type_I"/>
    <property type="match status" value="1"/>
</dbReference>
<keyword evidence="4 7" id="KW-0456">Lyase</keyword>